<sequence length="161" mass="18118">MGLFSSATREQRAERQQREQEATLTLAAHEVGHAIGCAAAGIEVQHVRLAGGRGECSHADIDLADLHKVDGALVMTLAGWAAAAEWVRRHHGMPRSTALSWAKDGSRADWAEFRRMKRYGSHSDGWYEREAQKLMRANWSRIQRYTRELVRTGRLPGSHFN</sequence>
<dbReference type="AlphaFoldDB" id="A0A1H4JR19"/>
<dbReference type="GO" id="GO:0004222">
    <property type="term" value="F:metalloendopeptidase activity"/>
    <property type="evidence" value="ECO:0007669"/>
    <property type="project" value="InterPro"/>
</dbReference>
<accession>A0A1H4JR19</accession>
<protein>
    <recommendedName>
        <fullName evidence="3">Peptidase family M41</fullName>
    </recommendedName>
</protein>
<keyword evidence="2" id="KW-1185">Reference proteome</keyword>
<name>A0A1H4JR19_9PSEU</name>
<gene>
    <name evidence="1" type="ORF">SAMN04489727_2130</name>
</gene>
<proteinExistence type="predicted"/>
<reference evidence="2" key="1">
    <citation type="submission" date="2016-10" db="EMBL/GenBank/DDBJ databases">
        <authorList>
            <person name="Varghese N."/>
            <person name="Submissions S."/>
        </authorList>
    </citation>
    <scope>NUCLEOTIDE SEQUENCE [LARGE SCALE GENOMIC DNA]</scope>
    <source>
        <strain evidence="2">DSM 44544</strain>
    </source>
</reference>
<dbReference type="GO" id="GO:0004176">
    <property type="term" value="F:ATP-dependent peptidase activity"/>
    <property type="evidence" value="ECO:0007669"/>
    <property type="project" value="InterPro"/>
</dbReference>
<dbReference type="OrthoDB" id="3622807at2"/>
<dbReference type="InterPro" id="IPR037219">
    <property type="entry name" value="Peptidase_M41-like"/>
</dbReference>
<evidence type="ECO:0000313" key="1">
    <source>
        <dbReference type="EMBL" id="SEB48769.1"/>
    </source>
</evidence>
<dbReference type="GO" id="GO:0006508">
    <property type="term" value="P:proteolysis"/>
    <property type="evidence" value="ECO:0007669"/>
    <property type="project" value="InterPro"/>
</dbReference>
<dbReference type="RefSeq" id="WP_091305742.1">
    <property type="nucleotide sequence ID" value="NZ_FNSO01000003.1"/>
</dbReference>
<dbReference type="SUPFAM" id="SSF140990">
    <property type="entry name" value="FtsH protease domain-like"/>
    <property type="match status" value="1"/>
</dbReference>
<dbReference type="STRING" id="208445.SAMN04489727_2130"/>
<organism evidence="1 2">
    <name type="scientific">Amycolatopsis tolypomycina</name>
    <dbReference type="NCBI Taxonomy" id="208445"/>
    <lineage>
        <taxon>Bacteria</taxon>
        <taxon>Bacillati</taxon>
        <taxon>Actinomycetota</taxon>
        <taxon>Actinomycetes</taxon>
        <taxon>Pseudonocardiales</taxon>
        <taxon>Pseudonocardiaceae</taxon>
        <taxon>Amycolatopsis</taxon>
    </lineage>
</organism>
<evidence type="ECO:0008006" key="3">
    <source>
        <dbReference type="Google" id="ProtNLM"/>
    </source>
</evidence>
<evidence type="ECO:0000313" key="2">
    <source>
        <dbReference type="Proteomes" id="UP000199622"/>
    </source>
</evidence>
<dbReference type="EMBL" id="FNSO01000003">
    <property type="protein sequence ID" value="SEB48769.1"/>
    <property type="molecule type" value="Genomic_DNA"/>
</dbReference>
<dbReference type="GO" id="GO:0005524">
    <property type="term" value="F:ATP binding"/>
    <property type="evidence" value="ECO:0007669"/>
    <property type="project" value="InterPro"/>
</dbReference>
<dbReference type="Proteomes" id="UP000199622">
    <property type="component" value="Unassembled WGS sequence"/>
</dbReference>